<organism evidence="7 8">
    <name type="scientific">Mytilus edulis</name>
    <name type="common">Blue mussel</name>
    <dbReference type="NCBI Taxonomy" id="6550"/>
    <lineage>
        <taxon>Eukaryota</taxon>
        <taxon>Metazoa</taxon>
        <taxon>Spiralia</taxon>
        <taxon>Lophotrochozoa</taxon>
        <taxon>Mollusca</taxon>
        <taxon>Bivalvia</taxon>
        <taxon>Autobranchia</taxon>
        <taxon>Pteriomorphia</taxon>
        <taxon>Mytilida</taxon>
        <taxon>Mytiloidea</taxon>
        <taxon>Mytilidae</taxon>
        <taxon>Mytilinae</taxon>
        <taxon>Mytilus</taxon>
    </lineage>
</organism>
<feature type="domain" description="Amino acid transporter transmembrane" evidence="6">
    <location>
        <begin position="105"/>
        <end position="263"/>
    </location>
</feature>
<evidence type="ECO:0000256" key="4">
    <source>
        <dbReference type="ARBA" id="ARBA00023136"/>
    </source>
</evidence>
<dbReference type="Proteomes" id="UP000683360">
    <property type="component" value="Unassembled WGS sequence"/>
</dbReference>
<feature type="transmembrane region" description="Helical" evidence="5">
    <location>
        <begin position="30"/>
        <end position="54"/>
    </location>
</feature>
<evidence type="ECO:0000313" key="7">
    <source>
        <dbReference type="EMBL" id="CAG2184476.1"/>
    </source>
</evidence>
<dbReference type="AlphaFoldDB" id="A0A8S3PNW3"/>
<evidence type="ECO:0000256" key="5">
    <source>
        <dbReference type="SAM" id="Phobius"/>
    </source>
</evidence>
<name>A0A8S3PNW3_MYTED</name>
<dbReference type="PANTHER" id="PTHR22950:SF652">
    <property type="entry name" value="TRANSMEMBRANE AMINO ACID TRANSPORTER FAMILY PROTEIN"/>
    <property type="match status" value="1"/>
</dbReference>
<evidence type="ECO:0000256" key="1">
    <source>
        <dbReference type="ARBA" id="ARBA00004141"/>
    </source>
</evidence>
<gene>
    <name evidence="7" type="ORF">MEDL_154</name>
</gene>
<evidence type="ECO:0000256" key="3">
    <source>
        <dbReference type="ARBA" id="ARBA00022989"/>
    </source>
</evidence>
<dbReference type="GO" id="GO:0015179">
    <property type="term" value="F:L-amino acid transmembrane transporter activity"/>
    <property type="evidence" value="ECO:0007669"/>
    <property type="project" value="TreeGrafter"/>
</dbReference>
<evidence type="ECO:0000256" key="2">
    <source>
        <dbReference type="ARBA" id="ARBA00022692"/>
    </source>
</evidence>
<dbReference type="GO" id="GO:0016020">
    <property type="term" value="C:membrane"/>
    <property type="evidence" value="ECO:0007669"/>
    <property type="project" value="UniProtKB-SubCell"/>
</dbReference>
<feature type="transmembrane region" description="Helical" evidence="5">
    <location>
        <begin position="130"/>
        <end position="161"/>
    </location>
</feature>
<dbReference type="OrthoDB" id="438545at2759"/>
<feature type="transmembrane region" description="Helical" evidence="5">
    <location>
        <begin position="245"/>
        <end position="264"/>
    </location>
</feature>
<reference evidence="7" key="1">
    <citation type="submission" date="2021-03" db="EMBL/GenBank/DDBJ databases">
        <authorList>
            <person name="Bekaert M."/>
        </authorList>
    </citation>
    <scope>NUCLEOTIDE SEQUENCE</scope>
</reference>
<feature type="transmembrane region" description="Helical" evidence="5">
    <location>
        <begin position="78"/>
        <end position="98"/>
    </location>
</feature>
<dbReference type="EMBL" id="CAJPWZ010000006">
    <property type="protein sequence ID" value="CAG2184476.1"/>
    <property type="molecule type" value="Genomic_DNA"/>
</dbReference>
<keyword evidence="8" id="KW-1185">Reference proteome</keyword>
<feature type="transmembrane region" description="Helical" evidence="5">
    <location>
        <begin position="208"/>
        <end position="233"/>
    </location>
</feature>
<evidence type="ECO:0000259" key="6">
    <source>
        <dbReference type="Pfam" id="PF01490"/>
    </source>
</evidence>
<accession>A0A8S3PNW3</accession>
<dbReference type="InterPro" id="IPR013057">
    <property type="entry name" value="AA_transpt_TM"/>
</dbReference>
<keyword evidence="4 5" id="KW-0472">Membrane</keyword>
<proteinExistence type="predicted"/>
<keyword evidence="3 5" id="KW-1133">Transmembrane helix</keyword>
<sequence>MVCVSIFGSECSIRSWTFKFPDSYRQAGGVMIAVVIQAIFLVFVVFAILILAYCSDIKSTDTYQDVVLSVCGRNAQRLCAFVVMTYCFGTCITFLIIIGDQWEECTAVCGYLTFGENITSDILLSYDPDIWVIIAVILIAFKTYTTYPILLFCGRAALVSLWVDIRKMSLHEIEDSERNRRIIVTIVWFILTLLLAVFIPNIGVVIQILGAFAAVFIFIFPGMCMMSAVQNLVDDGIWTRRLKGLAAFACAFILIGAFIFGLTLTQSVIADKNGVKADKSKYTC</sequence>
<protein>
    <submittedName>
        <fullName evidence="7">SLC38A7_8</fullName>
    </submittedName>
</protein>
<comment type="subcellular location">
    <subcellularLocation>
        <location evidence="1">Membrane</location>
        <topology evidence="1">Multi-pass membrane protein</topology>
    </subcellularLocation>
</comment>
<keyword evidence="2 5" id="KW-0812">Transmembrane</keyword>
<comment type="caution">
    <text evidence="7">The sequence shown here is derived from an EMBL/GenBank/DDBJ whole genome shotgun (WGS) entry which is preliminary data.</text>
</comment>
<evidence type="ECO:0000313" key="8">
    <source>
        <dbReference type="Proteomes" id="UP000683360"/>
    </source>
</evidence>
<dbReference type="PANTHER" id="PTHR22950">
    <property type="entry name" value="AMINO ACID TRANSPORTER"/>
    <property type="match status" value="1"/>
</dbReference>
<dbReference type="Pfam" id="PF01490">
    <property type="entry name" value="Aa_trans"/>
    <property type="match status" value="1"/>
</dbReference>
<feature type="transmembrane region" description="Helical" evidence="5">
    <location>
        <begin position="182"/>
        <end position="202"/>
    </location>
</feature>